<proteinExistence type="predicted"/>
<dbReference type="GeneID" id="37064164"/>
<keyword evidence="2" id="KW-1185">Reference proteome</keyword>
<organism evidence="1 2">
    <name type="scientific">Aspergillus heteromorphus CBS 117.55</name>
    <dbReference type="NCBI Taxonomy" id="1448321"/>
    <lineage>
        <taxon>Eukaryota</taxon>
        <taxon>Fungi</taxon>
        <taxon>Dikarya</taxon>
        <taxon>Ascomycota</taxon>
        <taxon>Pezizomycotina</taxon>
        <taxon>Eurotiomycetes</taxon>
        <taxon>Eurotiomycetidae</taxon>
        <taxon>Eurotiales</taxon>
        <taxon>Aspergillaceae</taxon>
        <taxon>Aspergillus</taxon>
        <taxon>Aspergillus subgen. Circumdati</taxon>
    </lineage>
</organism>
<accession>A0A317V0Q1</accession>
<reference evidence="1 2" key="1">
    <citation type="submission" date="2016-12" db="EMBL/GenBank/DDBJ databases">
        <title>The genomes of Aspergillus section Nigri reveals drivers in fungal speciation.</title>
        <authorList>
            <consortium name="DOE Joint Genome Institute"/>
            <person name="Vesth T.C."/>
            <person name="Nybo J."/>
            <person name="Theobald S."/>
            <person name="Brandl J."/>
            <person name="Frisvad J.C."/>
            <person name="Nielsen K.F."/>
            <person name="Lyhne E.K."/>
            <person name="Kogle M.E."/>
            <person name="Kuo A."/>
            <person name="Riley R."/>
            <person name="Clum A."/>
            <person name="Nolan M."/>
            <person name="Lipzen A."/>
            <person name="Salamov A."/>
            <person name="Henrissat B."/>
            <person name="Wiebenga A."/>
            <person name="De Vries R.P."/>
            <person name="Grigoriev I.V."/>
            <person name="Mortensen U.H."/>
            <person name="Andersen M.R."/>
            <person name="Baker S.E."/>
        </authorList>
    </citation>
    <scope>NUCLEOTIDE SEQUENCE [LARGE SCALE GENOMIC DNA]</scope>
    <source>
        <strain evidence="1 2">CBS 117.55</strain>
    </source>
</reference>
<dbReference type="VEuPathDB" id="FungiDB:BO70DRAFT_356237"/>
<name>A0A317V0Q1_9EURO</name>
<dbReference type="RefSeq" id="XP_025395115.1">
    <property type="nucleotide sequence ID" value="XM_025541927.1"/>
</dbReference>
<evidence type="ECO:0000313" key="1">
    <source>
        <dbReference type="EMBL" id="PWY67904.1"/>
    </source>
</evidence>
<gene>
    <name evidence="1" type="ORF">BO70DRAFT_356237</name>
</gene>
<dbReference type="AlphaFoldDB" id="A0A317V0Q1"/>
<dbReference type="EMBL" id="MSFL01000039">
    <property type="protein sequence ID" value="PWY67904.1"/>
    <property type="molecule type" value="Genomic_DNA"/>
</dbReference>
<evidence type="ECO:0000313" key="2">
    <source>
        <dbReference type="Proteomes" id="UP000247233"/>
    </source>
</evidence>
<sequence length="171" mass="19677">MTPVTDEDNNAAYDADRNFLPFVKSNQVTFLLNRPQQIRLEFVRDPATGAERIRSINNRRSYQAALGYTRGEIVPNPYILDYGLDSMATVTLSEGEGEAVGSTTRKSGQIDAKDRLVPRQYRASDLKNLELLYLYERGLLHWPRKVQRGIRIFEQEETTDEEAIFRAFQDD</sequence>
<dbReference type="Proteomes" id="UP000247233">
    <property type="component" value="Unassembled WGS sequence"/>
</dbReference>
<comment type="caution">
    <text evidence="1">The sequence shown here is derived from an EMBL/GenBank/DDBJ whole genome shotgun (WGS) entry which is preliminary data.</text>
</comment>
<protein>
    <submittedName>
        <fullName evidence="1">Uncharacterized protein</fullName>
    </submittedName>
</protein>